<keyword evidence="4" id="KW-1003">Cell membrane</keyword>
<feature type="transmembrane region" description="Helical" evidence="8">
    <location>
        <begin position="12"/>
        <end position="34"/>
    </location>
</feature>
<name>A0A267HQK5_9ENTE</name>
<gene>
    <name evidence="9" type="ORF">AKL21_08430</name>
</gene>
<dbReference type="InterPro" id="IPR002549">
    <property type="entry name" value="AI-2E-like"/>
</dbReference>
<evidence type="ECO:0000256" key="2">
    <source>
        <dbReference type="ARBA" id="ARBA00009773"/>
    </source>
</evidence>
<comment type="caution">
    <text evidence="9">The sequence shown here is derived from an EMBL/GenBank/DDBJ whole genome shotgun (WGS) entry which is preliminary data.</text>
</comment>
<evidence type="ECO:0008006" key="11">
    <source>
        <dbReference type="Google" id="ProtNLM"/>
    </source>
</evidence>
<proteinExistence type="inferred from homology"/>
<evidence type="ECO:0000256" key="6">
    <source>
        <dbReference type="ARBA" id="ARBA00022989"/>
    </source>
</evidence>
<comment type="subcellular location">
    <subcellularLocation>
        <location evidence="1">Cell membrane</location>
        <topology evidence="1">Multi-pass membrane protein</topology>
    </subcellularLocation>
</comment>
<feature type="transmembrane region" description="Helical" evidence="8">
    <location>
        <begin position="74"/>
        <end position="96"/>
    </location>
</feature>
<evidence type="ECO:0000256" key="1">
    <source>
        <dbReference type="ARBA" id="ARBA00004651"/>
    </source>
</evidence>
<dbReference type="PANTHER" id="PTHR21716:SF53">
    <property type="entry name" value="PERMEASE PERM-RELATED"/>
    <property type="match status" value="1"/>
</dbReference>
<feature type="transmembrane region" description="Helical" evidence="8">
    <location>
        <begin position="268"/>
        <end position="296"/>
    </location>
</feature>
<keyword evidence="3" id="KW-0813">Transport</keyword>
<keyword evidence="7 8" id="KW-0472">Membrane</keyword>
<evidence type="ECO:0000256" key="5">
    <source>
        <dbReference type="ARBA" id="ARBA00022692"/>
    </source>
</evidence>
<feature type="transmembrane region" description="Helical" evidence="8">
    <location>
        <begin position="308"/>
        <end position="327"/>
    </location>
</feature>
<dbReference type="Proteomes" id="UP000216797">
    <property type="component" value="Unassembled WGS sequence"/>
</dbReference>
<dbReference type="EMBL" id="LHUG01000006">
    <property type="protein sequence ID" value="PAB00507.1"/>
    <property type="molecule type" value="Genomic_DNA"/>
</dbReference>
<feature type="transmembrane region" description="Helical" evidence="8">
    <location>
        <begin position="40"/>
        <end position="62"/>
    </location>
</feature>
<keyword evidence="5 8" id="KW-0812">Transmembrane</keyword>
<evidence type="ECO:0000256" key="7">
    <source>
        <dbReference type="ARBA" id="ARBA00023136"/>
    </source>
</evidence>
<feature type="transmembrane region" description="Helical" evidence="8">
    <location>
        <begin position="164"/>
        <end position="186"/>
    </location>
</feature>
<dbReference type="GO" id="GO:0055085">
    <property type="term" value="P:transmembrane transport"/>
    <property type="evidence" value="ECO:0007669"/>
    <property type="project" value="TreeGrafter"/>
</dbReference>
<feature type="transmembrane region" description="Helical" evidence="8">
    <location>
        <begin position="230"/>
        <end position="256"/>
    </location>
</feature>
<protein>
    <recommendedName>
        <fullName evidence="11">Permease</fullName>
    </recommendedName>
</protein>
<dbReference type="RefSeq" id="WP_095006749.1">
    <property type="nucleotide sequence ID" value="NZ_LHUG01000006.1"/>
</dbReference>
<dbReference type="PANTHER" id="PTHR21716">
    <property type="entry name" value="TRANSMEMBRANE PROTEIN"/>
    <property type="match status" value="1"/>
</dbReference>
<organism evidence="9 10">
    <name type="scientific">Enterococcus canintestini</name>
    <dbReference type="NCBI Taxonomy" id="317010"/>
    <lineage>
        <taxon>Bacteria</taxon>
        <taxon>Bacillati</taxon>
        <taxon>Bacillota</taxon>
        <taxon>Bacilli</taxon>
        <taxon>Lactobacillales</taxon>
        <taxon>Enterococcaceae</taxon>
        <taxon>Enterococcus</taxon>
    </lineage>
</organism>
<keyword evidence="10" id="KW-1185">Reference proteome</keyword>
<accession>A0A267HQK5</accession>
<evidence type="ECO:0000256" key="4">
    <source>
        <dbReference type="ARBA" id="ARBA00022475"/>
    </source>
</evidence>
<sequence>MLDKLKNSKIMFWSLELLILATLIFVSTKIDFIFKPIGTFFSTLFAPVLIAGFLYYLLNPIVNLLEKRVKLKRIYGIILVFLLLIGALVLLIGSVIPSLVSQISSLAESTPSFIASVEKWIREMTQSPFFKQIDLQAQFDKLDISYGNIIQRFLSSLSNSIGSIVGQVANATMIIVTAPFILFYMLKDGNRLVPNIERFFPENRREQIVDLLGKLNYTLSKYISGQAIECVFVATFTFIGYLIIGVDYAFLFGVIAGVTNLIPYLGPYLGLMPAVLVTVFDSPLKALLCCVVVLIVQQLDGNIIYPNVIGKTLAIHPLTIILVLLVAGNIAGLLGIFLGVPFYAVCRVLVTFIVKLIKEDKKVAEVPVTKDEGQKIE</sequence>
<evidence type="ECO:0000256" key="3">
    <source>
        <dbReference type="ARBA" id="ARBA00022448"/>
    </source>
</evidence>
<evidence type="ECO:0000313" key="9">
    <source>
        <dbReference type="EMBL" id="PAB00507.1"/>
    </source>
</evidence>
<comment type="similarity">
    <text evidence="2">Belongs to the autoinducer-2 exporter (AI-2E) (TC 2.A.86) family.</text>
</comment>
<dbReference type="GO" id="GO:0005886">
    <property type="term" value="C:plasma membrane"/>
    <property type="evidence" value="ECO:0007669"/>
    <property type="project" value="UniProtKB-SubCell"/>
</dbReference>
<dbReference type="AlphaFoldDB" id="A0A267HQK5"/>
<dbReference type="Pfam" id="PF01594">
    <property type="entry name" value="AI-2E_transport"/>
    <property type="match status" value="1"/>
</dbReference>
<reference evidence="9 10" key="1">
    <citation type="submission" date="2015-08" db="EMBL/GenBank/DDBJ databases">
        <title>Enterococcus genome sequence.</title>
        <authorList>
            <person name="Acedo J.Z."/>
            <person name="Vederas J.C."/>
        </authorList>
    </citation>
    <scope>NUCLEOTIDE SEQUENCE [LARGE SCALE GENOMIC DNA]</scope>
    <source>
        <strain evidence="9 10">49</strain>
    </source>
</reference>
<feature type="transmembrane region" description="Helical" evidence="8">
    <location>
        <begin position="333"/>
        <end position="354"/>
    </location>
</feature>
<evidence type="ECO:0000256" key="8">
    <source>
        <dbReference type="SAM" id="Phobius"/>
    </source>
</evidence>
<evidence type="ECO:0000313" key="10">
    <source>
        <dbReference type="Proteomes" id="UP000216797"/>
    </source>
</evidence>
<keyword evidence="6 8" id="KW-1133">Transmembrane helix</keyword>